<keyword evidence="2" id="KW-1185">Reference proteome</keyword>
<protein>
    <submittedName>
        <fullName evidence="1">Uncharacterized protein</fullName>
    </submittedName>
</protein>
<dbReference type="PANTHER" id="PTHR38834:SF3">
    <property type="entry name" value="SOLUTE-BINDING PROTEIN FAMILY 3_N-TERMINAL DOMAIN-CONTAINING PROTEIN"/>
    <property type="match status" value="1"/>
</dbReference>
<evidence type="ECO:0000313" key="2">
    <source>
        <dbReference type="Proteomes" id="UP000245728"/>
    </source>
</evidence>
<sequence length="264" mass="29835">MNFWELTWQSMRNALAVFPYRRAGFILLAPFFSFPLAASGLILPAVTVVTELSPPAQTIVSNEVDGVFTRRVRQVLQDAGIESQFYIYPWARALNRAKTHPNTLIYGIAKTPQRQSDFVWLGEIGTYQLGLVHLSQRPVGINALADLQRFSIAVQREDIAYQYLSELGLDKQLMVTADIQASWRLLLNGKVDLVVDDPNAMHALREEFGLPPEAVTYAFPLEALFTTTYLAAHPNTHPEVIQRVRQALADLNRRQPFKWSSAPR</sequence>
<organism evidence="1 2">
    <name type="scientific">Saliniradius amylolyticus</name>
    <dbReference type="NCBI Taxonomy" id="2183582"/>
    <lineage>
        <taxon>Bacteria</taxon>
        <taxon>Pseudomonadati</taxon>
        <taxon>Pseudomonadota</taxon>
        <taxon>Gammaproteobacteria</taxon>
        <taxon>Alteromonadales</taxon>
        <taxon>Alteromonadaceae</taxon>
        <taxon>Saliniradius</taxon>
    </lineage>
</organism>
<dbReference type="KEGG" id="salh:HMF8227_01650"/>
<evidence type="ECO:0000313" key="1">
    <source>
        <dbReference type="EMBL" id="AWL12123.1"/>
    </source>
</evidence>
<dbReference type="AlphaFoldDB" id="A0A2S2E3A7"/>
<dbReference type="OrthoDB" id="8587856at2"/>
<dbReference type="RefSeq" id="WP_109339725.1">
    <property type="nucleotide sequence ID" value="NZ_CP029347.1"/>
</dbReference>
<dbReference type="Gene3D" id="3.40.190.10">
    <property type="entry name" value="Periplasmic binding protein-like II"/>
    <property type="match status" value="2"/>
</dbReference>
<dbReference type="Proteomes" id="UP000245728">
    <property type="component" value="Chromosome"/>
</dbReference>
<reference evidence="1 2" key="1">
    <citation type="submission" date="2018-05" db="EMBL/GenBank/DDBJ databases">
        <title>Salinimonas sp. HMF8227 Genome sequencing and assembly.</title>
        <authorList>
            <person name="Kang H."/>
            <person name="Kang J."/>
            <person name="Cha I."/>
            <person name="Kim H."/>
            <person name="Joh K."/>
        </authorList>
    </citation>
    <scope>NUCLEOTIDE SEQUENCE [LARGE SCALE GENOMIC DNA]</scope>
    <source>
        <strain evidence="1 2">HMF8227</strain>
    </source>
</reference>
<proteinExistence type="predicted"/>
<dbReference type="EMBL" id="CP029347">
    <property type="protein sequence ID" value="AWL12123.1"/>
    <property type="molecule type" value="Genomic_DNA"/>
</dbReference>
<accession>A0A2S2E3A7</accession>
<dbReference type="SUPFAM" id="SSF53850">
    <property type="entry name" value="Periplasmic binding protein-like II"/>
    <property type="match status" value="1"/>
</dbReference>
<name>A0A2S2E3A7_9ALTE</name>
<dbReference type="PANTHER" id="PTHR38834">
    <property type="entry name" value="PERIPLASMIC SUBSTRATE BINDING PROTEIN FAMILY 3"/>
    <property type="match status" value="1"/>
</dbReference>
<gene>
    <name evidence="1" type="ORF">HMF8227_01650</name>
</gene>